<comment type="caution">
    <text evidence="1">The sequence shown here is derived from an EMBL/GenBank/DDBJ whole genome shotgun (WGS) entry which is preliminary data.</text>
</comment>
<accession>A0ACC0BV09</accession>
<reference evidence="2" key="1">
    <citation type="journal article" date="2023" name="Nat. Plants">
        <title>Single-cell RNA sequencing provides a high-resolution roadmap for understanding the multicellular compartmentation of specialized metabolism.</title>
        <authorList>
            <person name="Sun S."/>
            <person name="Shen X."/>
            <person name="Li Y."/>
            <person name="Li Y."/>
            <person name="Wang S."/>
            <person name="Li R."/>
            <person name="Zhang H."/>
            <person name="Shen G."/>
            <person name="Guo B."/>
            <person name="Wei J."/>
            <person name="Xu J."/>
            <person name="St-Pierre B."/>
            <person name="Chen S."/>
            <person name="Sun C."/>
        </authorList>
    </citation>
    <scope>NUCLEOTIDE SEQUENCE [LARGE SCALE GENOMIC DNA]</scope>
</reference>
<keyword evidence="2" id="KW-1185">Reference proteome</keyword>
<name>A0ACC0BV09_CATRO</name>
<evidence type="ECO:0000313" key="1">
    <source>
        <dbReference type="EMBL" id="KAI5676424.1"/>
    </source>
</evidence>
<dbReference type="Proteomes" id="UP001060085">
    <property type="component" value="Linkage Group LG02"/>
</dbReference>
<dbReference type="EMBL" id="CM044702">
    <property type="protein sequence ID" value="KAI5676424.1"/>
    <property type="molecule type" value="Genomic_DNA"/>
</dbReference>
<gene>
    <name evidence="1" type="ORF">M9H77_07374</name>
</gene>
<evidence type="ECO:0000313" key="2">
    <source>
        <dbReference type="Proteomes" id="UP001060085"/>
    </source>
</evidence>
<proteinExistence type="predicted"/>
<protein>
    <submittedName>
        <fullName evidence="1">Uncharacterized protein</fullName>
    </submittedName>
</protein>
<organism evidence="1 2">
    <name type="scientific">Catharanthus roseus</name>
    <name type="common">Madagascar periwinkle</name>
    <name type="synonym">Vinca rosea</name>
    <dbReference type="NCBI Taxonomy" id="4058"/>
    <lineage>
        <taxon>Eukaryota</taxon>
        <taxon>Viridiplantae</taxon>
        <taxon>Streptophyta</taxon>
        <taxon>Embryophyta</taxon>
        <taxon>Tracheophyta</taxon>
        <taxon>Spermatophyta</taxon>
        <taxon>Magnoliopsida</taxon>
        <taxon>eudicotyledons</taxon>
        <taxon>Gunneridae</taxon>
        <taxon>Pentapetalae</taxon>
        <taxon>asterids</taxon>
        <taxon>lamiids</taxon>
        <taxon>Gentianales</taxon>
        <taxon>Apocynaceae</taxon>
        <taxon>Rauvolfioideae</taxon>
        <taxon>Vinceae</taxon>
        <taxon>Catharanthinae</taxon>
        <taxon>Catharanthus</taxon>
    </lineage>
</organism>
<sequence length="130" mass="15241">MKCGNNGGILLLKFKVRQLPVEESLKENKFEDNRELDEQQSKLHGEINRYKKEGNAREPEHREVKVEKVGDDKEKKREENKECEIKSNIHCRSYSEESTFNDPKYDTRCSTHAVQEFVNSLNEAKKEAVK</sequence>